<proteinExistence type="predicted"/>
<evidence type="ECO:0000256" key="1">
    <source>
        <dbReference type="SAM" id="MobiDB-lite"/>
    </source>
</evidence>
<feature type="compositionally biased region" description="Basic and acidic residues" evidence="1">
    <location>
        <begin position="1"/>
        <end position="25"/>
    </location>
</feature>
<dbReference type="InterPro" id="IPR006867">
    <property type="entry name" value="DUF632"/>
</dbReference>
<dbReference type="AlphaFoldDB" id="A0A5J5B7Z4"/>
<dbReference type="Proteomes" id="UP000325577">
    <property type="component" value="Linkage Group LG15"/>
</dbReference>
<gene>
    <name evidence="3" type="ORF">F0562_028008</name>
</gene>
<dbReference type="EMBL" id="CM018038">
    <property type="protein sequence ID" value="KAA8538446.1"/>
    <property type="molecule type" value="Genomic_DNA"/>
</dbReference>
<dbReference type="PANTHER" id="PTHR21450:SF2">
    <property type="entry name" value="FAMILY PROTEIN, PUTATIVE (DUF630 AND DUF632)-RELATED"/>
    <property type="match status" value="1"/>
</dbReference>
<evidence type="ECO:0000313" key="3">
    <source>
        <dbReference type="EMBL" id="KAA8538446.1"/>
    </source>
</evidence>
<dbReference type="OrthoDB" id="1925648at2759"/>
<feature type="compositionally biased region" description="Low complexity" evidence="1">
    <location>
        <begin position="558"/>
        <end position="570"/>
    </location>
</feature>
<accession>A0A5J5B7Z4</accession>
<name>A0A5J5B7Z4_9ASTE</name>
<feature type="compositionally biased region" description="Polar residues" evidence="1">
    <location>
        <begin position="56"/>
        <end position="127"/>
    </location>
</feature>
<feature type="region of interest" description="Disordered" evidence="1">
    <location>
        <begin position="545"/>
        <end position="574"/>
    </location>
</feature>
<evidence type="ECO:0000313" key="4">
    <source>
        <dbReference type="Proteomes" id="UP000325577"/>
    </source>
</evidence>
<dbReference type="Pfam" id="PF04782">
    <property type="entry name" value="DUF632"/>
    <property type="match status" value="2"/>
</dbReference>
<keyword evidence="4" id="KW-1185">Reference proteome</keyword>
<protein>
    <recommendedName>
        <fullName evidence="2">DUF632 domain-containing protein</fullName>
    </recommendedName>
</protein>
<dbReference type="PANTHER" id="PTHR21450">
    <property type="entry name" value="PROTEIN ALTERED PHOSPHATE STARVATION RESPONSE 1"/>
    <property type="match status" value="1"/>
</dbReference>
<feature type="region of interest" description="Disordered" evidence="1">
    <location>
        <begin position="1"/>
        <end position="133"/>
    </location>
</feature>
<sequence length="644" mass="73153">MKQKTEVFREVHKGKKLNEDMKKNSGEGASRAVPSQNSEGSSRVVSSQSSEGSKAIPSQNSEGTSREVPSQNSEARAMPSQSSEGSKAIPSQNSEGTSRPIPSQNSEARQSVNMKEQESSPDTVVSKNSEDVHMRKKEEIRDEFEIASSYGKEVALMLEVGKLPYQPRFTVLKILFTRFLYLIAPSLSSSHPPSRRSVRLAFSTMKMAKSYYEDSEKDINMKSSNLSSSLEKLYVWEKKLYKEVKDGISICCHVITFPVTGMCIYGYNLNMTRINEKAANHFWDSQIRCALRFSIPVSSWNEERLRVIYEKEYKRLKALDDKGAESSKIDASQASIRKLLIKLNVCIKAVDAISSRIHKLRDEELQPQVTELIHGLTRMWKSMLKCHQKQFQAIMESKTQSLKANTGFQGDSSLRATLELEMELRTWCSRFNDWINSQKSFVESFNGWLLRCLLYEPEETPDGIVPFSPGRIGAPPVFVVCNDWSQAVETISERGLTNAMHNFASVLRQLWERQSEEQHQRLKAEYVSKDFQRQLRTLRMERRRMEGDQDSMSNKTGVSIVPSESEVSPPDDLKVDLDSMRKRLNEERAKHKEAVKLMHHAATNSLQAGLIPIFEALENFTSKALQAYEQVRIQNAAQSSEGGK</sequence>
<feature type="domain" description="DUF632" evidence="2">
    <location>
        <begin position="301"/>
        <end position="508"/>
    </location>
</feature>
<organism evidence="3 4">
    <name type="scientific">Nyssa sinensis</name>
    <dbReference type="NCBI Taxonomy" id="561372"/>
    <lineage>
        <taxon>Eukaryota</taxon>
        <taxon>Viridiplantae</taxon>
        <taxon>Streptophyta</taxon>
        <taxon>Embryophyta</taxon>
        <taxon>Tracheophyta</taxon>
        <taxon>Spermatophyta</taxon>
        <taxon>Magnoliopsida</taxon>
        <taxon>eudicotyledons</taxon>
        <taxon>Gunneridae</taxon>
        <taxon>Pentapetalae</taxon>
        <taxon>asterids</taxon>
        <taxon>Cornales</taxon>
        <taxon>Nyssaceae</taxon>
        <taxon>Nyssa</taxon>
    </lineage>
</organism>
<evidence type="ECO:0000259" key="2">
    <source>
        <dbReference type="Pfam" id="PF04782"/>
    </source>
</evidence>
<feature type="domain" description="DUF632" evidence="2">
    <location>
        <begin position="138"/>
        <end position="248"/>
    </location>
</feature>
<reference evidence="3 4" key="1">
    <citation type="submission" date="2019-09" db="EMBL/GenBank/DDBJ databases">
        <title>A chromosome-level genome assembly of the Chinese tupelo Nyssa sinensis.</title>
        <authorList>
            <person name="Yang X."/>
            <person name="Kang M."/>
            <person name="Yang Y."/>
            <person name="Xiong H."/>
            <person name="Wang M."/>
            <person name="Zhang Z."/>
            <person name="Wang Z."/>
            <person name="Wu H."/>
            <person name="Ma T."/>
            <person name="Liu J."/>
            <person name="Xi Z."/>
        </authorList>
    </citation>
    <scope>NUCLEOTIDE SEQUENCE [LARGE SCALE GENOMIC DNA]</scope>
    <source>
        <strain evidence="3">J267</strain>
        <tissue evidence="3">Leaf</tissue>
    </source>
</reference>
<feature type="compositionally biased region" description="Low complexity" evidence="1">
    <location>
        <begin position="35"/>
        <end position="53"/>
    </location>
</feature>